<feature type="domain" description="RWP-RK" evidence="8">
    <location>
        <begin position="118"/>
        <end position="209"/>
    </location>
</feature>
<dbReference type="KEGG" id="gtt:GUITHDRAFT_122720"/>
<dbReference type="InterPro" id="IPR003035">
    <property type="entry name" value="RWP-RK_dom"/>
</dbReference>
<gene>
    <name evidence="9" type="ORF">GUITHDRAFT_122720</name>
</gene>
<evidence type="ECO:0000256" key="7">
    <source>
        <dbReference type="SAM" id="MobiDB-lite"/>
    </source>
</evidence>
<dbReference type="GO" id="GO:0003677">
    <property type="term" value="F:DNA binding"/>
    <property type="evidence" value="ECO:0007669"/>
    <property type="project" value="UniProtKB-KW"/>
</dbReference>
<keyword evidence="6" id="KW-0539">Nucleus</keyword>
<dbReference type="InterPro" id="IPR044607">
    <property type="entry name" value="RKD-like"/>
</dbReference>
<evidence type="ECO:0000256" key="2">
    <source>
        <dbReference type="ARBA" id="ARBA00023015"/>
    </source>
</evidence>
<dbReference type="PaxDb" id="55529-EKX31078"/>
<dbReference type="PANTHER" id="PTHR46373">
    <property type="entry name" value="PROTEIN RKD4"/>
    <property type="match status" value="1"/>
</dbReference>
<sequence>MALYEARLMMANTLQLNAPQPLTATMLPLEVLLRQITQASPSPQTLAGVSAPPSIQQILQPSSGHVQLAQLAAAPKMHMADSTMAGDKPANKAMEETSPSPTGSANSKTALVCPRKKRESSWKHDAINSDEPVALTKELLESHFNSPLALVSKKLGICPTAIKRACRKLGISKWPYKSPNPGPKKKKGLVVGEKKLTSNCDMIESANKAIEDIQNWSKLQEKLDMKISPSNVHTLATNGPMGLNNFCFK</sequence>
<dbReference type="RefSeq" id="XP_005818058.1">
    <property type="nucleotide sequence ID" value="XM_005818001.1"/>
</dbReference>
<organism evidence="9">
    <name type="scientific">Guillardia theta (strain CCMP2712)</name>
    <name type="common">Cryptophyte</name>
    <dbReference type="NCBI Taxonomy" id="905079"/>
    <lineage>
        <taxon>Eukaryota</taxon>
        <taxon>Cryptophyceae</taxon>
        <taxon>Pyrenomonadales</taxon>
        <taxon>Geminigeraceae</taxon>
        <taxon>Guillardia</taxon>
    </lineage>
</organism>
<keyword evidence="3" id="KW-0175">Coiled coil</keyword>
<dbReference type="Pfam" id="PF02042">
    <property type="entry name" value="RWP-RK"/>
    <property type="match status" value="1"/>
</dbReference>
<evidence type="ECO:0000313" key="10">
    <source>
        <dbReference type="EnsemblProtists" id="EKX31078"/>
    </source>
</evidence>
<evidence type="ECO:0000256" key="5">
    <source>
        <dbReference type="ARBA" id="ARBA00023163"/>
    </source>
</evidence>
<protein>
    <recommendedName>
        <fullName evidence="8">RWP-RK domain-containing protein</fullName>
    </recommendedName>
</protein>
<proteinExistence type="predicted"/>
<feature type="region of interest" description="Disordered" evidence="7">
    <location>
        <begin position="82"/>
        <end position="112"/>
    </location>
</feature>
<keyword evidence="5" id="KW-0804">Transcription</keyword>
<dbReference type="GO" id="GO:0003700">
    <property type="term" value="F:DNA-binding transcription factor activity"/>
    <property type="evidence" value="ECO:0007669"/>
    <property type="project" value="InterPro"/>
</dbReference>
<evidence type="ECO:0000259" key="8">
    <source>
        <dbReference type="PROSITE" id="PS51519"/>
    </source>
</evidence>
<reference evidence="10" key="3">
    <citation type="submission" date="2015-06" db="UniProtKB">
        <authorList>
            <consortium name="EnsemblProtists"/>
        </authorList>
    </citation>
    <scope>IDENTIFICATION</scope>
</reference>
<name>L1I482_GUITC</name>
<evidence type="ECO:0000313" key="11">
    <source>
        <dbReference type="Proteomes" id="UP000011087"/>
    </source>
</evidence>
<keyword evidence="2" id="KW-0805">Transcription regulation</keyword>
<dbReference type="AlphaFoldDB" id="L1I482"/>
<evidence type="ECO:0000256" key="4">
    <source>
        <dbReference type="ARBA" id="ARBA00023125"/>
    </source>
</evidence>
<dbReference type="HOGENOM" id="CLU_1117501_0_0_1"/>
<evidence type="ECO:0000256" key="3">
    <source>
        <dbReference type="ARBA" id="ARBA00023054"/>
    </source>
</evidence>
<feature type="compositionally biased region" description="Polar residues" evidence="7">
    <location>
        <begin position="97"/>
        <end position="109"/>
    </location>
</feature>
<dbReference type="PANTHER" id="PTHR46373:SF2">
    <property type="entry name" value="RWP-RK DOMAIN-CONTAINING PROTEIN"/>
    <property type="match status" value="1"/>
</dbReference>
<evidence type="ECO:0000313" key="9">
    <source>
        <dbReference type="EMBL" id="EKX31078.1"/>
    </source>
</evidence>
<dbReference type="EnsemblProtists" id="EKX31078">
    <property type="protein sequence ID" value="EKX31078"/>
    <property type="gene ID" value="GUITHDRAFT_122720"/>
</dbReference>
<comment type="function">
    <text evidence="1">Putative transcription factor.</text>
</comment>
<evidence type="ECO:0000256" key="1">
    <source>
        <dbReference type="ARBA" id="ARBA00004049"/>
    </source>
</evidence>
<evidence type="ECO:0000256" key="6">
    <source>
        <dbReference type="ARBA" id="ARBA00023242"/>
    </source>
</evidence>
<reference evidence="9 11" key="1">
    <citation type="journal article" date="2012" name="Nature">
        <title>Algal genomes reveal evolutionary mosaicism and the fate of nucleomorphs.</title>
        <authorList>
            <consortium name="DOE Joint Genome Institute"/>
            <person name="Curtis B.A."/>
            <person name="Tanifuji G."/>
            <person name="Burki F."/>
            <person name="Gruber A."/>
            <person name="Irimia M."/>
            <person name="Maruyama S."/>
            <person name="Arias M.C."/>
            <person name="Ball S.G."/>
            <person name="Gile G.H."/>
            <person name="Hirakawa Y."/>
            <person name="Hopkins J.F."/>
            <person name="Kuo A."/>
            <person name="Rensing S.A."/>
            <person name="Schmutz J."/>
            <person name="Symeonidi A."/>
            <person name="Elias M."/>
            <person name="Eveleigh R.J."/>
            <person name="Herman E.K."/>
            <person name="Klute M.J."/>
            <person name="Nakayama T."/>
            <person name="Obornik M."/>
            <person name="Reyes-Prieto A."/>
            <person name="Armbrust E.V."/>
            <person name="Aves S.J."/>
            <person name="Beiko R.G."/>
            <person name="Coutinho P."/>
            <person name="Dacks J.B."/>
            <person name="Durnford D.G."/>
            <person name="Fast N.M."/>
            <person name="Green B.R."/>
            <person name="Grisdale C.J."/>
            <person name="Hempel F."/>
            <person name="Henrissat B."/>
            <person name="Hoppner M.P."/>
            <person name="Ishida K."/>
            <person name="Kim E."/>
            <person name="Koreny L."/>
            <person name="Kroth P.G."/>
            <person name="Liu Y."/>
            <person name="Malik S.B."/>
            <person name="Maier U.G."/>
            <person name="McRose D."/>
            <person name="Mock T."/>
            <person name="Neilson J.A."/>
            <person name="Onodera N.T."/>
            <person name="Poole A.M."/>
            <person name="Pritham E.J."/>
            <person name="Richards T.A."/>
            <person name="Rocap G."/>
            <person name="Roy S.W."/>
            <person name="Sarai C."/>
            <person name="Schaack S."/>
            <person name="Shirato S."/>
            <person name="Slamovits C.H."/>
            <person name="Spencer D.F."/>
            <person name="Suzuki S."/>
            <person name="Worden A.Z."/>
            <person name="Zauner S."/>
            <person name="Barry K."/>
            <person name="Bell C."/>
            <person name="Bharti A.K."/>
            <person name="Crow J.A."/>
            <person name="Grimwood J."/>
            <person name="Kramer R."/>
            <person name="Lindquist E."/>
            <person name="Lucas S."/>
            <person name="Salamov A."/>
            <person name="McFadden G.I."/>
            <person name="Lane C.E."/>
            <person name="Keeling P.J."/>
            <person name="Gray M.W."/>
            <person name="Grigoriev I.V."/>
            <person name="Archibald J.M."/>
        </authorList>
    </citation>
    <scope>NUCLEOTIDE SEQUENCE</scope>
    <source>
        <strain evidence="9 11">CCMP2712</strain>
    </source>
</reference>
<dbReference type="GeneID" id="17287797"/>
<accession>L1I482</accession>
<dbReference type="EMBL" id="JH993370">
    <property type="protein sequence ID" value="EKX31078.1"/>
    <property type="molecule type" value="Genomic_DNA"/>
</dbReference>
<dbReference type="PROSITE" id="PS51519">
    <property type="entry name" value="RWP_RK"/>
    <property type="match status" value="1"/>
</dbReference>
<dbReference type="Proteomes" id="UP000011087">
    <property type="component" value="Unassembled WGS sequence"/>
</dbReference>
<dbReference type="OrthoDB" id="6270329at2759"/>
<reference evidence="11" key="2">
    <citation type="submission" date="2012-11" db="EMBL/GenBank/DDBJ databases">
        <authorList>
            <person name="Kuo A."/>
            <person name="Curtis B.A."/>
            <person name="Tanifuji G."/>
            <person name="Burki F."/>
            <person name="Gruber A."/>
            <person name="Irimia M."/>
            <person name="Maruyama S."/>
            <person name="Arias M.C."/>
            <person name="Ball S.G."/>
            <person name="Gile G.H."/>
            <person name="Hirakawa Y."/>
            <person name="Hopkins J.F."/>
            <person name="Rensing S.A."/>
            <person name="Schmutz J."/>
            <person name="Symeonidi A."/>
            <person name="Elias M."/>
            <person name="Eveleigh R.J."/>
            <person name="Herman E.K."/>
            <person name="Klute M.J."/>
            <person name="Nakayama T."/>
            <person name="Obornik M."/>
            <person name="Reyes-Prieto A."/>
            <person name="Armbrust E.V."/>
            <person name="Aves S.J."/>
            <person name="Beiko R.G."/>
            <person name="Coutinho P."/>
            <person name="Dacks J.B."/>
            <person name="Durnford D.G."/>
            <person name="Fast N.M."/>
            <person name="Green B.R."/>
            <person name="Grisdale C."/>
            <person name="Hempe F."/>
            <person name="Henrissat B."/>
            <person name="Hoppner M.P."/>
            <person name="Ishida K.-I."/>
            <person name="Kim E."/>
            <person name="Koreny L."/>
            <person name="Kroth P.G."/>
            <person name="Liu Y."/>
            <person name="Malik S.-B."/>
            <person name="Maier U.G."/>
            <person name="McRose D."/>
            <person name="Mock T."/>
            <person name="Neilson J.A."/>
            <person name="Onodera N.T."/>
            <person name="Poole A.M."/>
            <person name="Pritham E.J."/>
            <person name="Richards T.A."/>
            <person name="Rocap G."/>
            <person name="Roy S.W."/>
            <person name="Sarai C."/>
            <person name="Schaack S."/>
            <person name="Shirato S."/>
            <person name="Slamovits C.H."/>
            <person name="Spencer D.F."/>
            <person name="Suzuki S."/>
            <person name="Worden A.Z."/>
            <person name="Zauner S."/>
            <person name="Barry K."/>
            <person name="Bell C."/>
            <person name="Bharti A.K."/>
            <person name="Crow J.A."/>
            <person name="Grimwood J."/>
            <person name="Kramer R."/>
            <person name="Lindquist E."/>
            <person name="Lucas S."/>
            <person name="Salamov A."/>
            <person name="McFadden G.I."/>
            <person name="Lane C.E."/>
            <person name="Keeling P.J."/>
            <person name="Gray M.W."/>
            <person name="Grigoriev I.V."/>
            <person name="Archibald J.M."/>
        </authorList>
    </citation>
    <scope>NUCLEOTIDE SEQUENCE</scope>
    <source>
        <strain evidence="11">CCMP2712</strain>
    </source>
</reference>
<keyword evidence="11" id="KW-1185">Reference proteome</keyword>
<keyword evidence="4" id="KW-0238">DNA-binding</keyword>